<dbReference type="EMBL" id="CP010777">
    <property type="protein sequence ID" value="AKQ46483.1"/>
    <property type="molecule type" value="Genomic_DNA"/>
</dbReference>
<evidence type="ECO:0000256" key="1">
    <source>
        <dbReference type="SAM" id="SignalP"/>
    </source>
</evidence>
<dbReference type="Proteomes" id="UP000036458">
    <property type="component" value="Chromosome"/>
</dbReference>
<dbReference type="InterPro" id="IPR019861">
    <property type="entry name" value="PorP/SprF_Bacteroidetes"/>
</dbReference>
<feature type="chain" id="PRO_5005210956" description="Type IX secretion system membrane protein PorP/SprF" evidence="1">
    <location>
        <begin position="20"/>
        <end position="319"/>
    </location>
</feature>
<dbReference type="PATRIC" id="fig|1379910.4.peg.3045"/>
<evidence type="ECO:0008006" key="4">
    <source>
        <dbReference type="Google" id="ProtNLM"/>
    </source>
</evidence>
<dbReference type="KEGG" id="ruf:TH63_13995"/>
<feature type="signal peptide" evidence="1">
    <location>
        <begin position="1"/>
        <end position="19"/>
    </location>
</feature>
<dbReference type="AlphaFoldDB" id="A0A0H4VMC6"/>
<keyword evidence="3" id="KW-1185">Reference proteome</keyword>
<dbReference type="STRING" id="1379910.TH63_13995"/>
<protein>
    <recommendedName>
        <fullName evidence="4">Type IX secretion system membrane protein PorP/SprF</fullName>
    </recommendedName>
</protein>
<proteinExistence type="predicted"/>
<organism evidence="2 3">
    <name type="scientific">Rufibacter radiotolerans</name>
    <dbReference type="NCBI Taxonomy" id="1379910"/>
    <lineage>
        <taxon>Bacteria</taxon>
        <taxon>Pseudomonadati</taxon>
        <taxon>Bacteroidota</taxon>
        <taxon>Cytophagia</taxon>
        <taxon>Cytophagales</taxon>
        <taxon>Hymenobacteraceae</taxon>
        <taxon>Rufibacter</taxon>
    </lineage>
</organism>
<gene>
    <name evidence="2" type="ORF">TH63_13995</name>
</gene>
<reference evidence="2 3" key="1">
    <citation type="submission" date="2015-01" db="EMBL/GenBank/DDBJ databases">
        <title>Rufibacter sp./DG31D/ whole genome sequencing.</title>
        <authorList>
            <person name="Kim M.K."/>
            <person name="Srinivasan S."/>
            <person name="Lee J.-J."/>
        </authorList>
    </citation>
    <scope>NUCLEOTIDE SEQUENCE [LARGE SCALE GENOMIC DNA]</scope>
    <source>
        <strain evidence="2 3">DG31D</strain>
    </source>
</reference>
<accession>A0A0H4VMC6</accession>
<dbReference type="OrthoDB" id="978914at2"/>
<keyword evidence="1" id="KW-0732">Signal</keyword>
<dbReference type="Pfam" id="PF11751">
    <property type="entry name" value="PorP_SprF"/>
    <property type="match status" value="1"/>
</dbReference>
<dbReference type="RefSeq" id="WP_048921480.1">
    <property type="nucleotide sequence ID" value="NZ_CP010777.1"/>
</dbReference>
<evidence type="ECO:0000313" key="2">
    <source>
        <dbReference type="EMBL" id="AKQ46483.1"/>
    </source>
</evidence>
<evidence type="ECO:0000313" key="3">
    <source>
        <dbReference type="Proteomes" id="UP000036458"/>
    </source>
</evidence>
<name>A0A0H4VMC6_9BACT</name>
<dbReference type="NCBIfam" id="TIGR03519">
    <property type="entry name" value="T9SS_PorP_fam"/>
    <property type="match status" value="1"/>
</dbReference>
<sequence length="319" mass="35574">MKKHLFILFFLLGATVAVAQQRAISSQYMTNYFLLNPAVAGYEKDLNVKAGFRNQWVGFEGAPKTFYVSGETALFQHQRSRGNRRRLKAFHGAGGYAYTDKTGPTTRSAVLASYAYHVPLSRELFLSSGVFAGFQQFKFDPNKVQLADNSNGIDPVTSSGMINSFMPDLTIGTFLHSEQFYVGISLFQVLGNKIFEAENTTDASRLTRHLYMSGGYNFDVQKNITVSPSLLLKYAGPAPLQADLNVKGIYSFTKRKKTKADDQVWAGLSYRTQDALVGLVGCQFLGQYQVSYSYDITVSPMRNYSSGSHEIMVGYRLKM</sequence>